<dbReference type="EMBL" id="KI546083">
    <property type="protein sequence ID" value="EST46176.1"/>
    <property type="molecule type" value="Genomic_DNA"/>
</dbReference>
<sequence length="272" mass="31857">MTSRLQRINKILYNTSIYAQQSQYDDNILSIILKPTHFPKSKAILEEQPIIFVPTIGFCQSCGRPSMIFCNKCNHGWCSITCKDQDCFKHFMLCQLERGIADLVFYILKTSFRQLVISKSINNAIMVSLELFGQYTKPQNLLRPYNLEMILERFTDFQTLFNKFENDFYIDSDLSQLKKRIFSDELIQYIYSIYMTRKIPIMNDNQQMIGDGLYQISSMINHNCRATSKISFDNLKIQLYRVVDNGNLTLDFKNRGDLKSQGIECFCEDCQE</sequence>
<evidence type="ECO:0000313" key="3">
    <source>
        <dbReference type="Proteomes" id="UP000018208"/>
    </source>
</evidence>
<protein>
    <recommendedName>
        <fullName evidence="4">SET domain-containing protein</fullName>
    </recommendedName>
</protein>
<dbReference type="AlphaFoldDB" id="V6LR67"/>
<proteinExistence type="predicted"/>
<reference evidence="2" key="2">
    <citation type="submission" date="2020-12" db="EMBL/GenBank/DDBJ databases">
        <title>New Spironucleus salmonicida genome in near-complete chromosomes.</title>
        <authorList>
            <person name="Xu F."/>
            <person name="Kurt Z."/>
            <person name="Jimenez-Gonzalez A."/>
            <person name="Astvaldsson A."/>
            <person name="Andersson J.O."/>
            <person name="Svard S.G."/>
        </authorList>
    </citation>
    <scope>NUCLEOTIDE SEQUENCE</scope>
    <source>
        <strain evidence="2">ATCC 50377</strain>
    </source>
</reference>
<reference evidence="1 2" key="1">
    <citation type="journal article" date="2014" name="PLoS Genet.">
        <title>The Genome of Spironucleus salmonicida Highlights a Fish Pathogen Adapted to Fluctuating Environments.</title>
        <authorList>
            <person name="Xu F."/>
            <person name="Jerlstrom-Hultqvist J."/>
            <person name="Einarsson E."/>
            <person name="Astvaldsson A."/>
            <person name="Svard S.G."/>
            <person name="Andersson J.O."/>
        </authorList>
    </citation>
    <scope>NUCLEOTIDE SEQUENCE</scope>
    <source>
        <strain evidence="2">ATCC 50377</strain>
    </source>
</reference>
<organism evidence="1">
    <name type="scientific">Spironucleus salmonicida</name>
    <dbReference type="NCBI Taxonomy" id="348837"/>
    <lineage>
        <taxon>Eukaryota</taxon>
        <taxon>Metamonada</taxon>
        <taxon>Diplomonadida</taxon>
        <taxon>Hexamitidae</taxon>
        <taxon>Hexamitinae</taxon>
        <taxon>Spironucleus</taxon>
    </lineage>
</organism>
<keyword evidence="3" id="KW-1185">Reference proteome</keyword>
<accession>V6LR67</accession>
<dbReference type="Gene3D" id="2.170.270.10">
    <property type="entry name" value="SET domain"/>
    <property type="match status" value="1"/>
</dbReference>
<evidence type="ECO:0008006" key="4">
    <source>
        <dbReference type="Google" id="ProtNLM"/>
    </source>
</evidence>
<name>V6LR67_9EUKA</name>
<dbReference type="SUPFAM" id="SSF82199">
    <property type="entry name" value="SET domain"/>
    <property type="match status" value="1"/>
</dbReference>
<evidence type="ECO:0000313" key="1">
    <source>
        <dbReference type="EMBL" id="EST46176.1"/>
    </source>
</evidence>
<gene>
    <name evidence="1" type="ORF">SS50377_13770</name>
    <name evidence="2" type="ORF">SS50377_23439</name>
</gene>
<dbReference type="EMBL" id="AUWU02000004">
    <property type="protein sequence ID" value="KAH0573505.1"/>
    <property type="molecule type" value="Genomic_DNA"/>
</dbReference>
<evidence type="ECO:0000313" key="2">
    <source>
        <dbReference type="EMBL" id="KAH0573505.1"/>
    </source>
</evidence>
<dbReference type="SUPFAM" id="SSF144232">
    <property type="entry name" value="HIT/MYND zinc finger-like"/>
    <property type="match status" value="1"/>
</dbReference>
<dbReference type="Proteomes" id="UP000018208">
    <property type="component" value="Unassembled WGS sequence"/>
</dbReference>
<dbReference type="InterPro" id="IPR046341">
    <property type="entry name" value="SET_dom_sf"/>
</dbReference>
<dbReference type="VEuPathDB" id="GiardiaDB:SS50377_23439"/>